<dbReference type="CDD" id="cd19756">
    <property type="entry name" value="Bbox2"/>
    <property type="match status" value="1"/>
</dbReference>
<dbReference type="SMART" id="SM00336">
    <property type="entry name" value="BBOX"/>
    <property type="match status" value="1"/>
</dbReference>
<gene>
    <name evidence="9" type="ORF">PPRIM_AZ9-3.1.T1030124</name>
</gene>
<dbReference type="OMA" id="CIQYMLS"/>
<feature type="domain" description="B box-type" evidence="8">
    <location>
        <begin position="97"/>
        <end position="138"/>
    </location>
</feature>
<proteinExistence type="predicted"/>
<dbReference type="Pfam" id="PF13516">
    <property type="entry name" value="LRR_6"/>
    <property type="match status" value="2"/>
</dbReference>
<evidence type="ECO:0000313" key="10">
    <source>
        <dbReference type="Proteomes" id="UP000688137"/>
    </source>
</evidence>
<keyword evidence="2 4" id="KW-0863">Zinc-finger</keyword>
<sequence>MEELICPQCHNIFNEFDNTPLMLPDCGHTICQQCIQYMLSNADGQQISCPEDNILAKGKTNISEFPKNCQLMKMIVKQRPTIEQPEYQLHLNNLAQERIELCAEHLEKLEIVCLTDKIRICTKCALFGNHRHHEVKSVDDVVREVTLKAENIMQTYQKILDKQQEMSESKFYEPLNDKFQAMLLDSQISVKEKFKELHQQLELKENKLLEQLTGLTQTLEQQTKRQIKDQIQQSLQQAELWKIGAKDRLLYFSTKTDNGELPLDLLYNQEFKGNAIIEEMDRTIKMLEQRINNIKIKKIRVDFKKVEIEKCFDTMCSLTLQLNHTENNHVENSFTKFDQEEPLLLRDNSVADWTDNEESLITQVTQNQSHVSTQSVVQKKSPLRNETLVHFHNSITPLKSIKQKSPNKEQSNNILQPPAPVSILRQGISPTPKLQEKRKKTFKMNEKFDPIWQAFKNDNLEIVDFSNAELGDEGCLLIAEQLKICKKVKQLKLARNKISDDGAAILLQVLSQNNNVVSLHLSSNMITERTLDQILTIIKSSQLPKNIYLSQTLINTTKSKKKVEELKKMGYIVNI</sequence>
<dbReference type="PROSITE" id="PS50089">
    <property type="entry name" value="ZF_RING_2"/>
    <property type="match status" value="1"/>
</dbReference>
<evidence type="ECO:0000256" key="5">
    <source>
        <dbReference type="SAM" id="Coils"/>
    </source>
</evidence>
<dbReference type="InterPro" id="IPR000315">
    <property type="entry name" value="Znf_B-box"/>
</dbReference>
<protein>
    <recommendedName>
        <fullName evidence="11">RING-type domain-containing protein</fullName>
    </recommendedName>
</protein>
<evidence type="ECO:0000259" key="7">
    <source>
        <dbReference type="PROSITE" id="PS50089"/>
    </source>
</evidence>
<dbReference type="InterPro" id="IPR027370">
    <property type="entry name" value="Znf-RING_euk"/>
</dbReference>
<organism evidence="9 10">
    <name type="scientific">Paramecium primaurelia</name>
    <dbReference type="NCBI Taxonomy" id="5886"/>
    <lineage>
        <taxon>Eukaryota</taxon>
        <taxon>Sar</taxon>
        <taxon>Alveolata</taxon>
        <taxon>Ciliophora</taxon>
        <taxon>Intramacronucleata</taxon>
        <taxon>Oligohymenophorea</taxon>
        <taxon>Peniculida</taxon>
        <taxon>Parameciidae</taxon>
        <taxon>Paramecium</taxon>
    </lineage>
</organism>
<dbReference type="GO" id="GO:0008270">
    <property type="term" value="F:zinc ion binding"/>
    <property type="evidence" value="ECO:0007669"/>
    <property type="project" value="UniProtKB-KW"/>
</dbReference>
<dbReference type="InterPro" id="IPR001841">
    <property type="entry name" value="Znf_RING"/>
</dbReference>
<keyword evidence="1" id="KW-0479">Metal-binding</keyword>
<dbReference type="PANTHER" id="PTHR24103">
    <property type="entry name" value="E3 UBIQUITIN-PROTEIN LIGASE TRIM"/>
    <property type="match status" value="1"/>
</dbReference>
<feature type="region of interest" description="Disordered" evidence="6">
    <location>
        <begin position="399"/>
        <end position="437"/>
    </location>
</feature>
<evidence type="ECO:0000313" key="9">
    <source>
        <dbReference type="EMBL" id="CAD8097223.1"/>
    </source>
</evidence>
<dbReference type="PROSITE" id="PS50119">
    <property type="entry name" value="ZF_BBOX"/>
    <property type="match status" value="1"/>
</dbReference>
<keyword evidence="10" id="KW-1185">Reference proteome</keyword>
<dbReference type="Proteomes" id="UP000688137">
    <property type="component" value="Unassembled WGS sequence"/>
</dbReference>
<evidence type="ECO:0000256" key="1">
    <source>
        <dbReference type="ARBA" id="ARBA00022723"/>
    </source>
</evidence>
<dbReference type="Pfam" id="PF13445">
    <property type="entry name" value="zf-RING_UBOX"/>
    <property type="match status" value="1"/>
</dbReference>
<accession>A0A8S1P239</accession>
<reference evidence="9" key="1">
    <citation type="submission" date="2021-01" db="EMBL/GenBank/DDBJ databases">
        <authorList>
            <consortium name="Genoscope - CEA"/>
            <person name="William W."/>
        </authorList>
    </citation>
    <scope>NUCLEOTIDE SEQUENCE</scope>
</reference>
<feature type="coiled-coil region" evidence="5">
    <location>
        <begin position="191"/>
        <end position="218"/>
    </location>
</feature>
<evidence type="ECO:0008006" key="11">
    <source>
        <dbReference type="Google" id="ProtNLM"/>
    </source>
</evidence>
<evidence type="ECO:0000256" key="2">
    <source>
        <dbReference type="ARBA" id="ARBA00022771"/>
    </source>
</evidence>
<evidence type="ECO:0000259" key="8">
    <source>
        <dbReference type="PROSITE" id="PS50119"/>
    </source>
</evidence>
<dbReference type="InterPro" id="IPR017907">
    <property type="entry name" value="Znf_RING_CS"/>
</dbReference>
<dbReference type="Pfam" id="PF00643">
    <property type="entry name" value="zf-B_box"/>
    <property type="match status" value="1"/>
</dbReference>
<evidence type="ECO:0000256" key="3">
    <source>
        <dbReference type="ARBA" id="ARBA00022833"/>
    </source>
</evidence>
<dbReference type="SMART" id="SM00368">
    <property type="entry name" value="LRR_RI"/>
    <property type="match status" value="3"/>
</dbReference>
<keyword evidence="3" id="KW-0862">Zinc</keyword>
<name>A0A8S1P239_PARPR</name>
<dbReference type="SMART" id="SM00184">
    <property type="entry name" value="RING"/>
    <property type="match status" value="1"/>
</dbReference>
<dbReference type="InterPro" id="IPR001611">
    <property type="entry name" value="Leu-rich_rpt"/>
</dbReference>
<dbReference type="AlphaFoldDB" id="A0A8S1P239"/>
<evidence type="ECO:0000256" key="6">
    <source>
        <dbReference type="SAM" id="MobiDB-lite"/>
    </source>
</evidence>
<dbReference type="PROSITE" id="PS00518">
    <property type="entry name" value="ZF_RING_1"/>
    <property type="match status" value="1"/>
</dbReference>
<dbReference type="InterPro" id="IPR050143">
    <property type="entry name" value="TRIM/RBCC"/>
</dbReference>
<dbReference type="EMBL" id="CAJJDM010000106">
    <property type="protein sequence ID" value="CAD8097223.1"/>
    <property type="molecule type" value="Genomic_DNA"/>
</dbReference>
<feature type="domain" description="RING-type" evidence="7">
    <location>
        <begin position="6"/>
        <end position="53"/>
    </location>
</feature>
<comment type="caution">
    <text evidence="9">The sequence shown here is derived from an EMBL/GenBank/DDBJ whole genome shotgun (WGS) entry which is preliminary data.</text>
</comment>
<keyword evidence="5" id="KW-0175">Coiled coil</keyword>
<evidence type="ECO:0000256" key="4">
    <source>
        <dbReference type="PROSITE-ProRule" id="PRU00024"/>
    </source>
</evidence>